<reference evidence="2 3" key="1">
    <citation type="submission" date="2019-05" db="EMBL/GenBank/DDBJ databases">
        <title>Another draft genome of Portunus trituberculatus and its Hox gene families provides insights of decapod evolution.</title>
        <authorList>
            <person name="Jeong J.-H."/>
            <person name="Song I."/>
            <person name="Kim S."/>
            <person name="Choi T."/>
            <person name="Kim D."/>
            <person name="Ryu S."/>
            <person name="Kim W."/>
        </authorList>
    </citation>
    <scope>NUCLEOTIDE SEQUENCE [LARGE SCALE GENOMIC DNA]</scope>
    <source>
        <tissue evidence="2">Muscle</tissue>
    </source>
</reference>
<sequence length="88" mass="10072">MPDTSTCPRNNSDRERFKRLARKNHDYRNDPHLSARRRYNRSKLITVLKGDTRLRTRAARAELLLGLLQLEVEGDSGSGGASIFNFLT</sequence>
<gene>
    <name evidence="2" type="ORF">E2C01_039629</name>
</gene>
<dbReference type="EMBL" id="VSRR010006957">
    <property type="protein sequence ID" value="MPC45923.1"/>
    <property type="molecule type" value="Genomic_DNA"/>
</dbReference>
<feature type="compositionally biased region" description="Polar residues" evidence="1">
    <location>
        <begin position="1"/>
        <end position="10"/>
    </location>
</feature>
<protein>
    <submittedName>
        <fullName evidence="2">Uncharacterized protein</fullName>
    </submittedName>
</protein>
<proteinExistence type="predicted"/>
<evidence type="ECO:0000313" key="3">
    <source>
        <dbReference type="Proteomes" id="UP000324222"/>
    </source>
</evidence>
<comment type="caution">
    <text evidence="2">The sequence shown here is derived from an EMBL/GenBank/DDBJ whole genome shotgun (WGS) entry which is preliminary data.</text>
</comment>
<feature type="region of interest" description="Disordered" evidence="1">
    <location>
        <begin position="1"/>
        <end position="34"/>
    </location>
</feature>
<feature type="compositionally biased region" description="Basic and acidic residues" evidence="1">
    <location>
        <begin position="11"/>
        <end position="33"/>
    </location>
</feature>
<dbReference type="AlphaFoldDB" id="A0A5B7FL69"/>
<dbReference type="Proteomes" id="UP000324222">
    <property type="component" value="Unassembled WGS sequence"/>
</dbReference>
<organism evidence="2 3">
    <name type="scientific">Portunus trituberculatus</name>
    <name type="common">Swimming crab</name>
    <name type="synonym">Neptunus trituberculatus</name>
    <dbReference type="NCBI Taxonomy" id="210409"/>
    <lineage>
        <taxon>Eukaryota</taxon>
        <taxon>Metazoa</taxon>
        <taxon>Ecdysozoa</taxon>
        <taxon>Arthropoda</taxon>
        <taxon>Crustacea</taxon>
        <taxon>Multicrustacea</taxon>
        <taxon>Malacostraca</taxon>
        <taxon>Eumalacostraca</taxon>
        <taxon>Eucarida</taxon>
        <taxon>Decapoda</taxon>
        <taxon>Pleocyemata</taxon>
        <taxon>Brachyura</taxon>
        <taxon>Eubrachyura</taxon>
        <taxon>Portunoidea</taxon>
        <taxon>Portunidae</taxon>
        <taxon>Portuninae</taxon>
        <taxon>Portunus</taxon>
    </lineage>
</organism>
<accession>A0A5B7FL69</accession>
<evidence type="ECO:0000313" key="2">
    <source>
        <dbReference type="EMBL" id="MPC45923.1"/>
    </source>
</evidence>
<name>A0A5B7FL69_PORTR</name>
<keyword evidence="3" id="KW-1185">Reference proteome</keyword>
<evidence type="ECO:0000256" key="1">
    <source>
        <dbReference type="SAM" id="MobiDB-lite"/>
    </source>
</evidence>